<evidence type="ECO:0000313" key="1">
    <source>
        <dbReference type="EMBL" id="CAA2977157.1"/>
    </source>
</evidence>
<organism evidence="1 2">
    <name type="scientific">Olea europaea subsp. europaea</name>
    <dbReference type="NCBI Taxonomy" id="158383"/>
    <lineage>
        <taxon>Eukaryota</taxon>
        <taxon>Viridiplantae</taxon>
        <taxon>Streptophyta</taxon>
        <taxon>Embryophyta</taxon>
        <taxon>Tracheophyta</taxon>
        <taxon>Spermatophyta</taxon>
        <taxon>Magnoliopsida</taxon>
        <taxon>eudicotyledons</taxon>
        <taxon>Gunneridae</taxon>
        <taxon>Pentapetalae</taxon>
        <taxon>asterids</taxon>
        <taxon>lamiids</taxon>
        <taxon>Lamiales</taxon>
        <taxon>Oleaceae</taxon>
        <taxon>Oleeae</taxon>
        <taxon>Olea</taxon>
    </lineage>
</organism>
<sequence>MVRLGVEPGEHLLVVLPDEGVVGALALKLGLEVCGKKEEKFDKQQKAPLLLDGGRVAG</sequence>
<dbReference type="AlphaFoldDB" id="A0A8S0RDS5"/>
<dbReference type="Proteomes" id="UP000594638">
    <property type="component" value="Unassembled WGS sequence"/>
</dbReference>
<proteinExistence type="predicted"/>
<dbReference type="Gramene" id="OE9A100273T1">
    <property type="protein sequence ID" value="OE9A100273C1"/>
    <property type="gene ID" value="OE9A100273"/>
</dbReference>
<evidence type="ECO:0000313" key="2">
    <source>
        <dbReference type="Proteomes" id="UP000594638"/>
    </source>
</evidence>
<comment type="caution">
    <text evidence="1">The sequence shown here is derived from an EMBL/GenBank/DDBJ whole genome shotgun (WGS) entry which is preliminary data.</text>
</comment>
<feature type="non-terminal residue" evidence="1">
    <location>
        <position position="58"/>
    </location>
</feature>
<keyword evidence="2" id="KW-1185">Reference proteome</keyword>
<gene>
    <name evidence="1" type="ORF">OLEA9_A100273</name>
</gene>
<protein>
    <submittedName>
        <fullName evidence="1">Uncharacterized protein</fullName>
    </submittedName>
</protein>
<name>A0A8S0RDS5_OLEEU</name>
<accession>A0A8S0RDS5</accession>
<dbReference type="EMBL" id="CACTIH010002916">
    <property type="protein sequence ID" value="CAA2977157.1"/>
    <property type="molecule type" value="Genomic_DNA"/>
</dbReference>
<reference evidence="1 2" key="1">
    <citation type="submission" date="2019-12" db="EMBL/GenBank/DDBJ databases">
        <authorList>
            <person name="Alioto T."/>
            <person name="Alioto T."/>
            <person name="Gomez Garrido J."/>
        </authorList>
    </citation>
    <scope>NUCLEOTIDE SEQUENCE [LARGE SCALE GENOMIC DNA]</scope>
</reference>